<evidence type="ECO:0000256" key="3">
    <source>
        <dbReference type="ARBA" id="ARBA00022989"/>
    </source>
</evidence>
<reference evidence="6 7" key="1">
    <citation type="submission" date="2017-02" db="EMBL/GenBank/DDBJ databases">
        <title>The new phylogeny of genus Mycobacterium.</title>
        <authorList>
            <person name="Tortoli E."/>
            <person name="Trovato A."/>
            <person name="Cirillo D.M."/>
        </authorList>
    </citation>
    <scope>NUCLEOTIDE SEQUENCE [LARGE SCALE GENOMIC DNA]</scope>
    <source>
        <strain evidence="6 7">DSM 44471</strain>
    </source>
</reference>
<feature type="transmembrane region" description="Helical" evidence="5">
    <location>
        <begin position="234"/>
        <end position="254"/>
    </location>
</feature>
<organism evidence="6 7">
    <name type="scientific">Mycobacterium heidelbergense</name>
    <dbReference type="NCBI Taxonomy" id="53376"/>
    <lineage>
        <taxon>Bacteria</taxon>
        <taxon>Bacillati</taxon>
        <taxon>Actinomycetota</taxon>
        <taxon>Actinomycetes</taxon>
        <taxon>Mycobacteriales</taxon>
        <taxon>Mycobacteriaceae</taxon>
        <taxon>Mycobacterium</taxon>
        <taxon>Mycobacterium simiae complex</taxon>
    </lineage>
</organism>
<dbReference type="PANTHER" id="PTHR43359:SF1">
    <property type="entry name" value="FORMATE HYDROGENLYASE SUBUNIT 4-RELATED"/>
    <property type="match status" value="1"/>
</dbReference>
<comment type="subcellular location">
    <subcellularLocation>
        <location evidence="1">Membrane</location>
        <topology evidence="1">Multi-pass membrane protein</topology>
    </subcellularLocation>
</comment>
<feature type="transmembrane region" description="Helical" evidence="5">
    <location>
        <begin position="66"/>
        <end position="89"/>
    </location>
</feature>
<feature type="transmembrane region" description="Helical" evidence="5">
    <location>
        <begin position="96"/>
        <end position="118"/>
    </location>
</feature>
<accession>A0A1X0DSW9</accession>
<evidence type="ECO:0000256" key="4">
    <source>
        <dbReference type="ARBA" id="ARBA00023136"/>
    </source>
</evidence>
<dbReference type="GO" id="GO:0005886">
    <property type="term" value="C:plasma membrane"/>
    <property type="evidence" value="ECO:0007669"/>
    <property type="project" value="TreeGrafter"/>
</dbReference>
<evidence type="ECO:0000256" key="2">
    <source>
        <dbReference type="ARBA" id="ARBA00022692"/>
    </source>
</evidence>
<evidence type="ECO:0000313" key="6">
    <source>
        <dbReference type="EMBL" id="ORA75398.1"/>
    </source>
</evidence>
<keyword evidence="3 5" id="KW-1133">Transmembrane helix</keyword>
<gene>
    <name evidence="6" type="ORF">BST25_05570</name>
</gene>
<protein>
    <recommendedName>
        <fullName evidence="8">Formate hydrogenlyase HycD</fullName>
    </recommendedName>
</protein>
<evidence type="ECO:0000256" key="5">
    <source>
        <dbReference type="SAM" id="Phobius"/>
    </source>
</evidence>
<dbReference type="Proteomes" id="UP000192566">
    <property type="component" value="Unassembled WGS sequence"/>
</dbReference>
<feature type="transmembrane region" description="Helical" evidence="5">
    <location>
        <begin position="174"/>
        <end position="194"/>
    </location>
</feature>
<sequence length="319" mass="33566">MAMGCAVLLQSLQSVVVIALAPLYSGALARAEAIVASKRGPSVVQPYRDLAKWLRKSSAISDQASWVFRGAPFVAFACYLTVSAIVPIITNEPLPLAFLADLIGGAFVLTLASFVVSLSGLDTASPLGGLGASRASWIGSLAEPALILVFFTVGAVSASDNPYLMNHAVADSPYVLVMPTHLLGTVAFFLLVLVENGRIPIDSPTGSIEISMIEEGRTLEYSGRSYALVKWGSWMKLFLLSSIFMNVFVMPWGLGSSGSIGGGLLAIPVLLAKLAICGLVIVIIDTSFAKLRFFRIAEFLGASFLLALVGIATSYVIGA</sequence>
<keyword evidence="7" id="KW-1185">Reference proteome</keyword>
<dbReference type="AlphaFoldDB" id="A0A1X0DSW9"/>
<dbReference type="PANTHER" id="PTHR43359">
    <property type="entry name" value="FORMATE HYDROGENLYASE SUBUNIT 4"/>
    <property type="match status" value="1"/>
</dbReference>
<evidence type="ECO:0008006" key="8">
    <source>
        <dbReference type="Google" id="ProtNLM"/>
    </source>
</evidence>
<keyword evidence="2 5" id="KW-0812">Transmembrane</keyword>
<comment type="caution">
    <text evidence="6">The sequence shown here is derived from an EMBL/GenBank/DDBJ whole genome shotgun (WGS) entry which is preliminary data.</text>
</comment>
<name>A0A1X0DSW9_MYCHE</name>
<proteinExistence type="predicted"/>
<dbReference type="Pfam" id="PF00146">
    <property type="entry name" value="NADHdh"/>
    <property type="match status" value="1"/>
</dbReference>
<dbReference type="STRING" id="53376.BST25_05570"/>
<evidence type="ECO:0000256" key="1">
    <source>
        <dbReference type="ARBA" id="ARBA00004141"/>
    </source>
</evidence>
<feature type="transmembrane region" description="Helical" evidence="5">
    <location>
        <begin position="296"/>
        <end position="317"/>
    </location>
</feature>
<evidence type="ECO:0000313" key="7">
    <source>
        <dbReference type="Proteomes" id="UP000192566"/>
    </source>
</evidence>
<keyword evidence="4 5" id="KW-0472">Membrane</keyword>
<dbReference type="InterPro" id="IPR052561">
    <property type="entry name" value="ComplexI_Subunit1"/>
</dbReference>
<feature type="transmembrane region" description="Helical" evidence="5">
    <location>
        <begin position="260"/>
        <end position="284"/>
    </location>
</feature>
<dbReference type="EMBL" id="MVHR01000005">
    <property type="protein sequence ID" value="ORA75398.1"/>
    <property type="molecule type" value="Genomic_DNA"/>
</dbReference>
<dbReference type="InterPro" id="IPR001694">
    <property type="entry name" value="NADH_UbQ_OxRdtase_su1/FPO"/>
</dbReference>